<dbReference type="EMBL" id="CH991547">
    <property type="protein sequence ID" value="EDQ90678.1"/>
    <property type="molecule type" value="Genomic_DNA"/>
</dbReference>
<dbReference type="Pfam" id="PF13679">
    <property type="entry name" value="Methyltransf_32"/>
    <property type="match status" value="1"/>
</dbReference>
<feature type="compositionally biased region" description="Low complexity" evidence="3">
    <location>
        <begin position="602"/>
        <end position="621"/>
    </location>
</feature>
<dbReference type="InterPro" id="IPR030456">
    <property type="entry name" value="TF_fork_head_CS_2"/>
</dbReference>
<feature type="region of interest" description="Disordered" evidence="3">
    <location>
        <begin position="683"/>
        <end position="713"/>
    </location>
</feature>
<protein>
    <recommendedName>
        <fullName evidence="4">Fork-head domain-containing protein</fullName>
    </recommendedName>
</protein>
<dbReference type="eggNOG" id="KOG2294">
    <property type="taxonomic scope" value="Eukaryota"/>
</dbReference>
<dbReference type="InterPro" id="IPR025714">
    <property type="entry name" value="Methyltranfer_dom"/>
</dbReference>
<dbReference type="InterPro" id="IPR036388">
    <property type="entry name" value="WH-like_DNA-bd_sf"/>
</dbReference>
<feature type="region of interest" description="Disordered" evidence="3">
    <location>
        <begin position="955"/>
        <end position="1008"/>
    </location>
</feature>
<evidence type="ECO:0000256" key="2">
    <source>
        <dbReference type="PROSITE-ProRule" id="PRU00089"/>
    </source>
</evidence>
<dbReference type="InParanoid" id="A9UVZ7"/>
<dbReference type="InterPro" id="IPR001766">
    <property type="entry name" value="Fork_head_dom"/>
</dbReference>
<dbReference type="GO" id="GO:0043565">
    <property type="term" value="F:sequence-specific DNA binding"/>
    <property type="evidence" value="ECO:0007669"/>
    <property type="project" value="InterPro"/>
</dbReference>
<dbReference type="Proteomes" id="UP000001357">
    <property type="component" value="Unassembled WGS sequence"/>
</dbReference>
<gene>
    <name evidence="5" type="ORF">MONBRDRAFT_31878</name>
</gene>
<evidence type="ECO:0000256" key="1">
    <source>
        <dbReference type="ARBA" id="ARBA00023125"/>
    </source>
</evidence>
<dbReference type="PROSITE" id="PS50039">
    <property type="entry name" value="FORK_HEAD_3"/>
    <property type="match status" value="1"/>
</dbReference>
<evidence type="ECO:0000313" key="6">
    <source>
        <dbReference type="Proteomes" id="UP000001357"/>
    </source>
</evidence>
<dbReference type="GO" id="GO:0005634">
    <property type="term" value="C:nucleus"/>
    <property type="evidence" value="ECO:0007669"/>
    <property type="project" value="UniProtKB-SubCell"/>
</dbReference>
<feature type="compositionally biased region" description="Polar residues" evidence="3">
    <location>
        <begin position="744"/>
        <end position="758"/>
    </location>
</feature>
<dbReference type="PRINTS" id="PR00053">
    <property type="entry name" value="FORKHEAD"/>
</dbReference>
<feature type="region of interest" description="Disordered" evidence="3">
    <location>
        <begin position="602"/>
        <end position="633"/>
    </location>
</feature>
<dbReference type="PANTHER" id="PTHR12496:SF0">
    <property type="entry name" value="METHYLTRANSFERASE DOMAIN-CONTAINING PROTEIN"/>
    <property type="match status" value="1"/>
</dbReference>
<feature type="compositionally biased region" description="Basic and acidic residues" evidence="3">
    <location>
        <begin position="965"/>
        <end position="978"/>
    </location>
</feature>
<dbReference type="CDD" id="cd00059">
    <property type="entry name" value="FH_FOX"/>
    <property type="match status" value="1"/>
</dbReference>
<keyword evidence="2" id="KW-0539">Nucleus</keyword>
<evidence type="ECO:0000313" key="5">
    <source>
        <dbReference type="EMBL" id="EDQ90678.1"/>
    </source>
</evidence>
<dbReference type="STRING" id="81824.A9UVZ7"/>
<dbReference type="eggNOG" id="KOG2651">
    <property type="taxonomic scope" value="Eukaryota"/>
</dbReference>
<feature type="DNA-binding region" description="Fork-head" evidence="2">
    <location>
        <begin position="806"/>
        <end position="886"/>
    </location>
</feature>
<proteinExistence type="predicted"/>
<dbReference type="Gene3D" id="1.10.10.10">
    <property type="entry name" value="Winged helix-like DNA-binding domain superfamily/Winged helix DNA-binding domain"/>
    <property type="match status" value="1"/>
</dbReference>
<reference evidence="5 6" key="1">
    <citation type="journal article" date="2008" name="Nature">
        <title>The genome of the choanoflagellate Monosiga brevicollis and the origin of metazoans.</title>
        <authorList>
            <consortium name="JGI Sequencing"/>
            <person name="King N."/>
            <person name="Westbrook M.J."/>
            <person name="Young S.L."/>
            <person name="Kuo A."/>
            <person name="Abedin M."/>
            <person name="Chapman J."/>
            <person name="Fairclough S."/>
            <person name="Hellsten U."/>
            <person name="Isogai Y."/>
            <person name="Letunic I."/>
            <person name="Marr M."/>
            <person name="Pincus D."/>
            <person name="Putnam N."/>
            <person name="Rokas A."/>
            <person name="Wright K.J."/>
            <person name="Zuzow R."/>
            <person name="Dirks W."/>
            <person name="Good M."/>
            <person name="Goodstein D."/>
            <person name="Lemons D."/>
            <person name="Li W."/>
            <person name="Lyons J.B."/>
            <person name="Morris A."/>
            <person name="Nichols S."/>
            <person name="Richter D.J."/>
            <person name="Salamov A."/>
            <person name="Bork P."/>
            <person name="Lim W.A."/>
            <person name="Manning G."/>
            <person name="Miller W.T."/>
            <person name="McGinnis W."/>
            <person name="Shapiro H."/>
            <person name="Tjian R."/>
            <person name="Grigoriev I.V."/>
            <person name="Rokhsar D."/>
        </authorList>
    </citation>
    <scope>NUCLEOTIDE SEQUENCE [LARGE SCALE GENOMIC DNA]</scope>
    <source>
        <strain evidence="6">MX1 / ATCC 50154</strain>
    </source>
</reference>
<dbReference type="PROSITE" id="PS00658">
    <property type="entry name" value="FORK_HEAD_2"/>
    <property type="match status" value="1"/>
</dbReference>
<feature type="compositionally biased region" description="Basic and acidic residues" evidence="3">
    <location>
        <begin position="994"/>
        <end position="1006"/>
    </location>
</feature>
<keyword evidence="6" id="KW-1185">Reference proteome</keyword>
<feature type="domain" description="Fork-head" evidence="4">
    <location>
        <begin position="806"/>
        <end position="886"/>
    </location>
</feature>
<dbReference type="AlphaFoldDB" id="A9UVZ7"/>
<dbReference type="GeneID" id="5889924"/>
<name>A9UVZ7_MONBE</name>
<dbReference type="SMART" id="SM00339">
    <property type="entry name" value="FH"/>
    <property type="match status" value="1"/>
</dbReference>
<dbReference type="InterPro" id="IPR052220">
    <property type="entry name" value="METTL25"/>
</dbReference>
<feature type="compositionally biased region" description="Polar residues" evidence="3">
    <location>
        <begin position="700"/>
        <end position="712"/>
    </location>
</feature>
<dbReference type="RefSeq" id="XP_001744729.1">
    <property type="nucleotide sequence ID" value="XM_001744677.1"/>
</dbReference>
<keyword evidence="1 2" id="KW-0238">DNA-binding</keyword>
<dbReference type="GO" id="GO:0003700">
    <property type="term" value="F:DNA-binding transcription factor activity"/>
    <property type="evidence" value="ECO:0007669"/>
    <property type="project" value="InterPro"/>
</dbReference>
<accession>A9UVZ7</accession>
<feature type="region of interest" description="Disordered" evidence="3">
    <location>
        <begin position="744"/>
        <end position="781"/>
    </location>
</feature>
<dbReference type="Pfam" id="PF00250">
    <property type="entry name" value="Forkhead"/>
    <property type="match status" value="1"/>
</dbReference>
<evidence type="ECO:0000259" key="4">
    <source>
        <dbReference type="PROSITE" id="PS50039"/>
    </source>
</evidence>
<sequence length="1086" mass="117721">MDGDTAAVAAAVGACEVQAEELQKHLAADLRWLDEFKWLHNAPVITFFTAHLHERIPSAWASVLSSCSAYDLARLCRDRHELGESLVADMPDDLCAFLAVGNREHAARAPVDLPDGPILTHALQQMKGATPKKRHESRRLVALLDGLRRSEDCEAILDIGAGSAYIGQLLRLSDPTARYVGVEGNQSIHAGATARDERVLRQRPVQRLAADGQINATGFSIVHGRLEWQQHAENEAVVTRALRTIQTVNHLDLAPDRLDSASDLSAVLMTGLHCCGDLTPSMLTSFAEHPGLRSLAVVGCCYHGLSLQQGRTYDWFCRCQTADALADGARQARADQVLGSYRPAQSQSQPSTTNALPGRFNMQPGHDDYHYQPALVSGARVFAAFPMSAAAHDEMRTTDRFRVIDPFSMRRASASNLAKTLAGSPEDCAFGVRATLYRTVVEEVLDRHPNWRIKSVRFKLSRLQYGPDFESYLAKAFENCRVAHLDEPVNEEDLAAQEAARILVMDEIRRTFEHRAPLEAYLRIFLTLQAVANLPLGPALKAEPVSGFLDGLLPAGLGCQGFLTLYTARPPATRAARLDRLPSGGRRVTAVAMSAMAARAELPASNSASPSPFATASSALPVRRPGRSLDGLGTKNDLLTSLADAATRQPSAAARLNLRTAPHHDDLSSTQSLLNSLLPMASAPNTLKSNQRHPGRRAQPSATSHGSGSSTDMADVERVQSSLHNHTSWLREHLKPLDGALAEMQSTTTSSPAQSNDVHPNPTPSRTSRADRGSAQGSDTLADFPNLAEALLVLDRSNAHVDASVKPAVSFNALIALALLEHPRHRMTVSEIYSWFQSNFPYFSSPTIGMSWKNSIRHNLSSNRHFVKVEREDDSHLPMKGACWTLLSESLVFLAGIKAQHAAQSPSKRMLLTLSGKKSLPAIPGRSARGADALGRSADAELATPVRQLDASILAGMEAESDERDPERNRRFARRVRESPNPALFTFSSSVSETAREPDSDGPEKMDDMDDAEMMTTVASGEGALGERPGAMGVARRRLNLPEVEEDPVADLPDGMDTTGDELSASAALLSLAGQGTVFHGRKTPM</sequence>
<dbReference type="KEGG" id="mbr:MONBRDRAFT_31878"/>
<comment type="subcellular location">
    <subcellularLocation>
        <location evidence="2">Nucleus</location>
    </subcellularLocation>
</comment>
<evidence type="ECO:0000256" key="3">
    <source>
        <dbReference type="SAM" id="MobiDB-lite"/>
    </source>
</evidence>
<organism evidence="5 6">
    <name type="scientific">Monosiga brevicollis</name>
    <name type="common">Choanoflagellate</name>
    <dbReference type="NCBI Taxonomy" id="81824"/>
    <lineage>
        <taxon>Eukaryota</taxon>
        <taxon>Choanoflagellata</taxon>
        <taxon>Craspedida</taxon>
        <taxon>Salpingoecidae</taxon>
        <taxon>Monosiga</taxon>
    </lineage>
</organism>
<dbReference type="PANTHER" id="PTHR12496">
    <property type="entry name" value="CGI-41 METHYLTRANSFERASE"/>
    <property type="match status" value="1"/>
</dbReference>
<dbReference type="SUPFAM" id="SSF46785">
    <property type="entry name" value="Winged helix' DNA-binding domain"/>
    <property type="match status" value="1"/>
</dbReference>
<dbReference type="InterPro" id="IPR036390">
    <property type="entry name" value="WH_DNA-bd_sf"/>
</dbReference>